<reference evidence="9 10" key="1">
    <citation type="submission" date="2013-07" db="EMBL/GenBank/DDBJ databases">
        <authorList>
            <consortium name="DOE Joint Genome Institute"/>
            <person name="Reeve W."/>
            <person name="Huntemann M."/>
            <person name="Han J."/>
            <person name="Chen A."/>
            <person name="Kyrpides N."/>
            <person name="Mavromatis K."/>
            <person name="Markowitz V."/>
            <person name="Palaniappan K."/>
            <person name="Ivanova N."/>
            <person name="Schaumberg A."/>
            <person name="Pati A."/>
            <person name="Liolios K."/>
            <person name="Nordberg H.P."/>
            <person name="Cantor M.N."/>
            <person name="Hua S.X."/>
            <person name="Woyke T."/>
        </authorList>
    </citation>
    <scope>NUCLEOTIDE SEQUENCE [LARGE SCALE GENOMIC DNA]</scope>
    <source>
        <strain evidence="9 10">DSM 43889</strain>
    </source>
</reference>
<comment type="catalytic activity">
    <reaction evidence="6">
        <text>isochorismate + 2-oxoglutarate + H(+) = 5-enolpyruvoyl-6-hydroxy-2-succinyl-cyclohex-3-ene-1-carboxylate + CO2</text>
        <dbReference type="Rhea" id="RHEA:25593"/>
        <dbReference type="ChEBI" id="CHEBI:15378"/>
        <dbReference type="ChEBI" id="CHEBI:16526"/>
        <dbReference type="ChEBI" id="CHEBI:16810"/>
        <dbReference type="ChEBI" id="CHEBI:29780"/>
        <dbReference type="ChEBI" id="CHEBI:58818"/>
        <dbReference type="EC" id="2.2.1.9"/>
    </reaction>
</comment>
<dbReference type="EC" id="2.2.1.9" evidence="6"/>
<dbReference type="Pfam" id="PF02776">
    <property type="entry name" value="TPP_enzyme_N"/>
    <property type="match status" value="1"/>
</dbReference>
<protein>
    <recommendedName>
        <fullName evidence="6">2-succinyl-5-enolpyruvyl-6-hydroxy-3-cyclohexene-1-carboxylate synthase</fullName>
        <shortName evidence="6">SEPHCHC synthase</shortName>
        <ecNumber evidence="6">2.2.1.9</ecNumber>
    </recommendedName>
    <alternativeName>
        <fullName evidence="6">Menaquinone biosynthesis protein MenD</fullName>
    </alternativeName>
</protein>
<dbReference type="Proteomes" id="UP000791080">
    <property type="component" value="Unassembled WGS sequence"/>
</dbReference>
<gene>
    <name evidence="6" type="primary">menD</name>
    <name evidence="9" type="ORF">G443_003624</name>
</gene>
<dbReference type="EMBL" id="AUBJ02000001">
    <property type="protein sequence ID" value="MCP2333354.1"/>
    <property type="molecule type" value="Genomic_DNA"/>
</dbReference>
<dbReference type="CDD" id="cd02009">
    <property type="entry name" value="TPP_SHCHC_synthase"/>
    <property type="match status" value="1"/>
</dbReference>
<dbReference type="NCBIfam" id="TIGR00173">
    <property type="entry name" value="menD"/>
    <property type="match status" value="1"/>
</dbReference>
<keyword evidence="3 6" id="KW-0460">Magnesium</keyword>
<name>A0ABT1JLF6_ACTCY</name>
<dbReference type="SUPFAM" id="SSF52518">
    <property type="entry name" value="Thiamin diphosphate-binding fold (THDP-binding)"/>
    <property type="match status" value="2"/>
</dbReference>
<keyword evidence="1 6" id="KW-0808">Transferase</keyword>
<comment type="subunit">
    <text evidence="6">Homodimer.</text>
</comment>
<evidence type="ECO:0000259" key="8">
    <source>
        <dbReference type="Pfam" id="PF02776"/>
    </source>
</evidence>
<organism evidence="9 10">
    <name type="scientific">Actinoalloteichus caeruleus DSM 43889</name>
    <dbReference type="NCBI Taxonomy" id="1120930"/>
    <lineage>
        <taxon>Bacteria</taxon>
        <taxon>Bacillati</taxon>
        <taxon>Actinomycetota</taxon>
        <taxon>Actinomycetes</taxon>
        <taxon>Pseudonocardiales</taxon>
        <taxon>Pseudonocardiaceae</taxon>
        <taxon>Actinoalloteichus</taxon>
        <taxon>Actinoalloteichus cyanogriseus</taxon>
    </lineage>
</organism>
<dbReference type="PANTHER" id="PTHR42916">
    <property type="entry name" value="2-SUCCINYL-5-ENOLPYRUVYL-6-HYDROXY-3-CYCLOHEXENE-1-CARBOXYLATE SYNTHASE"/>
    <property type="match status" value="1"/>
</dbReference>
<dbReference type="InterPro" id="IPR012001">
    <property type="entry name" value="Thiamin_PyroP_enz_TPP-bd_dom"/>
</dbReference>
<evidence type="ECO:0000256" key="4">
    <source>
        <dbReference type="ARBA" id="ARBA00023052"/>
    </source>
</evidence>
<evidence type="ECO:0000256" key="5">
    <source>
        <dbReference type="ARBA" id="ARBA00023211"/>
    </source>
</evidence>
<dbReference type="RefSeq" id="WP_026419574.1">
    <property type="nucleotide sequence ID" value="NZ_AUBJ02000001.1"/>
</dbReference>
<proteinExistence type="inferred from homology"/>
<feature type="domain" description="Thiamine pyrophosphate enzyme N-terminal TPP-binding" evidence="8">
    <location>
        <begin position="8"/>
        <end position="126"/>
    </location>
</feature>
<comment type="caution">
    <text evidence="9">The sequence shown here is derived from an EMBL/GenBank/DDBJ whole genome shotgun (WGS) entry which is preliminary data.</text>
</comment>
<keyword evidence="5 6" id="KW-0464">Manganese</keyword>
<comment type="similarity">
    <text evidence="6">Belongs to the TPP enzyme family. MenD subfamily.</text>
</comment>
<dbReference type="PANTHER" id="PTHR42916:SF1">
    <property type="entry name" value="PROTEIN PHYLLO, CHLOROPLASTIC"/>
    <property type="match status" value="1"/>
</dbReference>
<feature type="domain" description="Thiamine pyrophosphate enzyme TPP-binding" evidence="7">
    <location>
        <begin position="428"/>
        <end position="552"/>
    </location>
</feature>
<dbReference type="InterPro" id="IPR004433">
    <property type="entry name" value="MenaQ_synth_MenD"/>
</dbReference>
<dbReference type="InterPro" id="IPR011766">
    <property type="entry name" value="TPP_enzyme_TPP-bd"/>
</dbReference>
<comment type="pathway">
    <text evidence="6">Quinol/quinone metabolism; menaquinone biosynthesis.</text>
</comment>
<evidence type="ECO:0000256" key="3">
    <source>
        <dbReference type="ARBA" id="ARBA00022842"/>
    </source>
</evidence>
<evidence type="ECO:0000313" key="9">
    <source>
        <dbReference type="EMBL" id="MCP2333354.1"/>
    </source>
</evidence>
<comment type="function">
    <text evidence="6">Catalyzes the thiamine diphosphate-dependent decarboxylation of 2-oxoglutarate and the subsequent addition of the resulting succinic semialdehyde-thiamine pyrophosphate anion to isochorismate to yield 2-succinyl-5-enolpyruvyl-6-hydroxy-3-cyclohexene-1-carboxylate (SEPHCHC).</text>
</comment>
<evidence type="ECO:0000259" key="7">
    <source>
        <dbReference type="Pfam" id="PF02775"/>
    </source>
</evidence>
<keyword evidence="10" id="KW-1185">Reference proteome</keyword>
<comment type="pathway">
    <text evidence="6">Quinol/quinone metabolism; 1,4-dihydroxy-2-naphthoate biosynthesis; 1,4-dihydroxy-2-naphthoate from chorismate: step 2/7.</text>
</comment>
<evidence type="ECO:0000256" key="1">
    <source>
        <dbReference type="ARBA" id="ARBA00022679"/>
    </source>
</evidence>
<keyword evidence="4 6" id="KW-0786">Thiamine pyrophosphate</keyword>
<evidence type="ECO:0000313" key="10">
    <source>
        <dbReference type="Proteomes" id="UP000791080"/>
    </source>
</evidence>
<comment type="cofactor">
    <cofactor evidence="6">
        <name>Mg(2+)</name>
        <dbReference type="ChEBI" id="CHEBI:18420"/>
    </cofactor>
    <cofactor evidence="6">
        <name>Mn(2+)</name>
        <dbReference type="ChEBI" id="CHEBI:29035"/>
    </cofactor>
</comment>
<accession>A0ABT1JLF6</accession>
<dbReference type="PIRSF" id="PIRSF004983">
    <property type="entry name" value="MenD"/>
    <property type="match status" value="1"/>
</dbReference>
<reference evidence="9 10" key="2">
    <citation type="submission" date="2022-06" db="EMBL/GenBank/DDBJ databases">
        <title>Genomic Encyclopedia of Type Strains, Phase I: the one thousand microbial genomes (KMG-I) project.</title>
        <authorList>
            <person name="Kyrpides N."/>
        </authorList>
    </citation>
    <scope>NUCLEOTIDE SEQUENCE [LARGE SCALE GENOMIC DNA]</scope>
    <source>
        <strain evidence="9 10">DSM 43889</strain>
    </source>
</reference>
<dbReference type="CDD" id="cd07037">
    <property type="entry name" value="TPP_PYR_MenD"/>
    <property type="match status" value="1"/>
</dbReference>
<evidence type="ECO:0000256" key="2">
    <source>
        <dbReference type="ARBA" id="ARBA00022723"/>
    </source>
</evidence>
<evidence type="ECO:0000256" key="6">
    <source>
        <dbReference type="HAMAP-Rule" id="MF_01659"/>
    </source>
</evidence>
<dbReference type="Gene3D" id="3.40.50.1220">
    <property type="entry name" value="TPP-binding domain"/>
    <property type="match status" value="1"/>
</dbReference>
<comment type="cofactor">
    <cofactor evidence="6">
        <name>thiamine diphosphate</name>
        <dbReference type="ChEBI" id="CHEBI:58937"/>
    </cofactor>
    <text evidence="6">Binds 1 thiamine pyrophosphate per subunit.</text>
</comment>
<dbReference type="Gene3D" id="3.40.50.970">
    <property type="match status" value="2"/>
</dbReference>
<keyword evidence="6" id="KW-0474">Menaquinone biosynthesis</keyword>
<dbReference type="Pfam" id="PF02775">
    <property type="entry name" value="TPP_enzyme_C"/>
    <property type="match status" value="1"/>
</dbReference>
<keyword evidence="2 6" id="KW-0479">Metal-binding</keyword>
<dbReference type="InterPro" id="IPR029061">
    <property type="entry name" value="THDP-binding"/>
</dbReference>
<sequence length="585" mass="61405">MNPSTAQATVIVDELIRNGMRHVVLCPGSRNAPLAYALHDAAEAGRVALHVRVDERSAAFLALGISKGLGARHSRTGFAAVVCTSGTAAGNMQPAMMEAYHAGEPLLVVTADRPPELLGTGANQTTLQHGLFGPLVSTTAFPLAERRAGRNAVWRSLLCRAAVPLHAGRPAHLNIPFREPLVPHRPERDQPDWPDSLAGRPDGGAWTVTLAPQSAQGADGGAALAGLSPRTLVVAGEGPVGALDGVAALAKRVNWPLLAEPSANAGLAPTLVRHGMLLLNSGALPERLMPDAVLVVGRPTLSRGVQRLLRGAGTVHMVADPENWPDPQYVARRVHPGLDDTDLDSPAGHELVSHADPDWFAAWREADAATAAAVDGFLAAEEWPTGLHVARELMDTAGPESVVFLGSSNPIRDVDLVAGGGQRTRTLANRGLAGIDGAVSTAAGAVLGAASRDDGATSGYALLGDLTFLHDVNGLLIGPAERRPDLTLVVVNDDGGGIFELLEQGEPDSRHGFERVFGTPHGADLGALCAGYGVPHTRARDREEFAAALATVRGLRVVEVRVDRGRLRDLHDRLRAAVRRALPER</sequence>
<dbReference type="HAMAP" id="MF_01659">
    <property type="entry name" value="MenD"/>
    <property type="match status" value="1"/>
</dbReference>